<dbReference type="EMBL" id="JANAKD010000515">
    <property type="protein sequence ID" value="KAJ3493168.1"/>
    <property type="molecule type" value="Genomic_DNA"/>
</dbReference>
<name>A0ACC1QWH4_9HYPO</name>
<protein>
    <submittedName>
        <fullName evidence="1">Uncharacterized protein</fullName>
    </submittedName>
</protein>
<accession>A0ACC1QWH4</accession>
<proteinExistence type="predicted"/>
<organism evidence="1 2">
    <name type="scientific">Lecanicillium saksenae</name>
    <dbReference type="NCBI Taxonomy" id="468837"/>
    <lineage>
        <taxon>Eukaryota</taxon>
        <taxon>Fungi</taxon>
        <taxon>Dikarya</taxon>
        <taxon>Ascomycota</taxon>
        <taxon>Pezizomycotina</taxon>
        <taxon>Sordariomycetes</taxon>
        <taxon>Hypocreomycetidae</taxon>
        <taxon>Hypocreales</taxon>
        <taxon>Cordycipitaceae</taxon>
        <taxon>Lecanicillium</taxon>
    </lineage>
</organism>
<evidence type="ECO:0000313" key="1">
    <source>
        <dbReference type="EMBL" id="KAJ3493168.1"/>
    </source>
</evidence>
<reference evidence="1" key="1">
    <citation type="submission" date="2022-07" db="EMBL/GenBank/DDBJ databases">
        <title>Genome Sequence of Lecanicillium saksenae.</title>
        <authorList>
            <person name="Buettner E."/>
        </authorList>
    </citation>
    <scope>NUCLEOTIDE SEQUENCE</scope>
    <source>
        <strain evidence="1">VT-O1</strain>
    </source>
</reference>
<comment type="caution">
    <text evidence="1">The sequence shown here is derived from an EMBL/GenBank/DDBJ whole genome shotgun (WGS) entry which is preliminary data.</text>
</comment>
<evidence type="ECO:0000313" key="2">
    <source>
        <dbReference type="Proteomes" id="UP001148737"/>
    </source>
</evidence>
<keyword evidence="2" id="KW-1185">Reference proteome</keyword>
<dbReference type="Proteomes" id="UP001148737">
    <property type="component" value="Unassembled WGS sequence"/>
</dbReference>
<sequence>MQPTASYPSLPVRDHEGFMELALVEAQKSPPAGNKFCVGAVLVDEDIGQVLSTGYSLEYPRDYKGDKGTTHAEQCCFIKIADENNLPEQLIHQVLPPNTVLYTTMEPCNERLSGNMTCATRILRLNGAIKTVYVGIREPGTFIASNDGQQRLEGGGVKVVYPVEHWPSQVYRPRDKMNYNGQGEFEFGNGNVKIDPAVLKELPVGARVTATEGFDVSFWAKTGRIDIELVDSSNQSYFIKVVSTELGKSMVMGEFESMQTIYNVTPDFIPRPVAWGQYSAVPDTFFFLCEYRDMINEMPDPAEFTSLLAKLHQKGESPLGKFGFHLPTYAGNLPQCVEWEDSWETFFTKSMLYALALEIDRKGESEELSELSKVLFEKVIPRLLRPLESDGRSVRPSLIHGDLWYANSGIDVENGQLLVFDACCFYAHHEYEFGQWRPPCNRFGEEYIAAYISQQPISKPEEDFYGRLDLYRLRFDTHVSALFIENTDLRKQVIDVMRDLVERYGGQGERDTHGNGA</sequence>
<gene>
    <name evidence="1" type="ORF">NLG97_g4906</name>
</gene>